<protein>
    <submittedName>
        <fullName evidence="1">Uncharacterized protein</fullName>
    </submittedName>
</protein>
<evidence type="ECO:0000313" key="1">
    <source>
        <dbReference type="EMBL" id="CAD7702120.1"/>
    </source>
</evidence>
<organism evidence="1 2">
    <name type="scientific">Ostreobium quekettii</name>
    <dbReference type="NCBI Taxonomy" id="121088"/>
    <lineage>
        <taxon>Eukaryota</taxon>
        <taxon>Viridiplantae</taxon>
        <taxon>Chlorophyta</taxon>
        <taxon>core chlorophytes</taxon>
        <taxon>Ulvophyceae</taxon>
        <taxon>TCBD clade</taxon>
        <taxon>Bryopsidales</taxon>
        <taxon>Ostreobineae</taxon>
        <taxon>Ostreobiaceae</taxon>
        <taxon>Ostreobium</taxon>
    </lineage>
</organism>
<evidence type="ECO:0000313" key="2">
    <source>
        <dbReference type="Proteomes" id="UP000708148"/>
    </source>
</evidence>
<reference evidence="1" key="1">
    <citation type="submission" date="2020-12" db="EMBL/GenBank/DDBJ databases">
        <authorList>
            <person name="Iha C."/>
        </authorList>
    </citation>
    <scope>NUCLEOTIDE SEQUENCE</scope>
</reference>
<accession>A0A8S1J3U8</accession>
<comment type="caution">
    <text evidence="1">The sequence shown here is derived from an EMBL/GenBank/DDBJ whole genome shotgun (WGS) entry which is preliminary data.</text>
</comment>
<dbReference type="EMBL" id="CAJHUC010001714">
    <property type="protein sequence ID" value="CAD7702120.1"/>
    <property type="molecule type" value="Genomic_DNA"/>
</dbReference>
<proteinExistence type="predicted"/>
<dbReference type="Proteomes" id="UP000708148">
    <property type="component" value="Unassembled WGS sequence"/>
</dbReference>
<gene>
    <name evidence="1" type="ORF">OSTQU699_LOCUS7477</name>
</gene>
<sequence length="108" mass="12194">MCGKQNRLASFHSIPYQLHIVHPDRWHAFIQSKVICLPRVVKCTGGHMPHSASRCDHHNRLSQSAAIELQCVGVLYCSKRGKFDAIYVKPKFEAVEEPCEGTMKFVAS</sequence>
<dbReference type="AlphaFoldDB" id="A0A8S1J3U8"/>
<keyword evidence="2" id="KW-1185">Reference proteome</keyword>
<name>A0A8S1J3U8_9CHLO</name>